<feature type="domain" description="Protein kinase" evidence="9">
    <location>
        <begin position="1"/>
        <end position="218"/>
    </location>
</feature>
<sequence>MRKAMRKDLAQWSCPCNALFCASGIVPISHHATQTSEYMLQNKSILMHCTGSDATFGLVDLGNSCYTDRHIALNITTLEYKPVEVIMNAGYDTAADIWSLGCTIYELATGRYLFDPRHAQARPKALQARDCFPQEPEHLAQIVELLGPLPYSLLVRSRRLRAFLSPPNDLDQDGGLDMSSIEMWPFISSKVTMHHLDRCSLLERLQEHLPKQQAEPLAQLLGSMMEA</sequence>
<dbReference type="InterPro" id="IPR011009">
    <property type="entry name" value="Kinase-like_dom_sf"/>
</dbReference>
<evidence type="ECO:0000256" key="5">
    <source>
        <dbReference type="ARBA" id="ARBA00022777"/>
    </source>
</evidence>
<comment type="caution">
    <text evidence="10">The sequence shown here is derived from an EMBL/GenBank/DDBJ whole genome shotgun (WGS) entry which is preliminary data.</text>
</comment>
<evidence type="ECO:0000256" key="4">
    <source>
        <dbReference type="ARBA" id="ARBA00022741"/>
    </source>
</evidence>
<accession>A0ABP0IZ80</accession>
<organism evidence="10 11">
    <name type="scientific">Durusdinium trenchii</name>
    <dbReference type="NCBI Taxonomy" id="1381693"/>
    <lineage>
        <taxon>Eukaryota</taxon>
        <taxon>Sar</taxon>
        <taxon>Alveolata</taxon>
        <taxon>Dinophyceae</taxon>
        <taxon>Suessiales</taxon>
        <taxon>Symbiodiniaceae</taxon>
        <taxon>Durusdinium</taxon>
    </lineage>
</organism>
<dbReference type="EC" id="2.7.11.1" evidence="1"/>
<evidence type="ECO:0000259" key="9">
    <source>
        <dbReference type="PROSITE" id="PS50011"/>
    </source>
</evidence>
<dbReference type="SUPFAM" id="SSF56112">
    <property type="entry name" value="Protein kinase-like (PK-like)"/>
    <property type="match status" value="1"/>
</dbReference>
<dbReference type="PANTHER" id="PTHR47634">
    <property type="entry name" value="PROTEIN KINASE DOMAIN-CONTAINING PROTEIN-RELATED"/>
    <property type="match status" value="1"/>
</dbReference>
<dbReference type="InterPro" id="IPR000719">
    <property type="entry name" value="Prot_kinase_dom"/>
</dbReference>
<name>A0ABP0IZ80_9DINO</name>
<keyword evidence="5 10" id="KW-0418">Kinase</keyword>
<dbReference type="PANTHER" id="PTHR47634:SF9">
    <property type="entry name" value="PROTEIN KINASE DOMAIN-CONTAINING PROTEIN-RELATED"/>
    <property type="match status" value="1"/>
</dbReference>
<evidence type="ECO:0000256" key="6">
    <source>
        <dbReference type="ARBA" id="ARBA00022840"/>
    </source>
</evidence>
<dbReference type="InterPro" id="IPR051334">
    <property type="entry name" value="SRPK"/>
</dbReference>
<comment type="catalytic activity">
    <reaction evidence="7">
        <text>L-threonyl-[protein] + ATP = O-phospho-L-threonyl-[protein] + ADP + H(+)</text>
        <dbReference type="Rhea" id="RHEA:46608"/>
        <dbReference type="Rhea" id="RHEA-COMP:11060"/>
        <dbReference type="Rhea" id="RHEA-COMP:11605"/>
        <dbReference type="ChEBI" id="CHEBI:15378"/>
        <dbReference type="ChEBI" id="CHEBI:30013"/>
        <dbReference type="ChEBI" id="CHEBI:30616"/>
        <dbReference type="ChEBI" id="CHEBI:61977"/>
        <dbReference type="ChEBI" id="CHEBI:456216"/>
        <dbReference type="EC" id="2.7.11.1"/>
    </reaction>
</comment>
<dbReference type="PROSITE" id="PS50011">
    <property type="entry name" value="PROTEIN_KINASE_DOM"/>
    <property type="match status" value="1"/>
</dbReference>
<evidence type="ECO:0000256" key="7">
    <source>
        <dbReference type="ARBA" id="ARBA00047899"/>
    </source>
</evidence>
<dbReference type="Pfam" id="PF00069">
    <property type="entry name" value="Pkinase"/>
    <property type="match status" value="1"/>
</dbReference>
<dbReference type="Gene3D" id="1.10.510.10">
    <property type="entry name" value="Transferase(Phosphotransferase) domain 1"/>
    <property type="match status" value="1"/>
</dbReference>
<keyword evidence="4" id="KW-0547">Nucleotide-binding</keyword>
<gene>
    <name evidence="10" type="ORF">SCF082_LOCUS9444</name>
</gene>
<evidence type="ECO:0000256" key="1">
    <source>
        <dbReference type="ARBA" id="ARBA00012513"/>
    </source>
</evidence>
<keyword evidence="6" id="KW-0067">ATP-binding</keyword>
<reference evidence="10 11" key="1">
    <citation type="submission" date="2024-02" db="EMBL/GenBank/DDBJ databases">
        <authorList>
            <person name="Chen Y."/>
            <person name="Shah S."/>
            <person name="Dougan E. K."/>
            <person name="Thang M."/>
            <person name="Chan C."/>
        </authorList>
    </citation>
    <scope>NUCLEOTIDE SEQUENCE [LARGE SCALE GENOMIC DNA]</scope>
</reference>
<dbReference type="EMBL" id="CAXAMM010005480">
    <property type="protein sequence ID" value="CAK9007407.1"/>
    <property type="molecule type" value="Genomic_DNA"/>
</dbReference>
<comment type="catalytic activity">
    <reaction evidence="8">
        <text>L-seryl-[protein] + ATP = O-phospho-L-seryl-[protein] + ADP + H(+)</text>
        <dbReference type="Rhea" id="RHEA:17989"/>
        <dbReference type="Rhea" id="RHEA-COMP:9863"/>
        <dbReference type="Rhea" id="RHEA-COMP:11604"/>
        <dbReference type="ChEBI" id="CHEBI:15378"/>
        <dbReference type="ChEBI" id="CHEBI:29999"/>
        <dbReference type="ChEBI" id="CHEBI:30616"/>
        <dbReference type="ChEBI" id="CHEBI:83421"/>
        <dbReference type="ChEBI" id="CHEBI:456216"/>
        <dbReference type="EC" id="2.7.11.1"/>
    </reaction>
</comment>
<proteinExistence type="predicted"/>
<dbReference type="Proteomes" id="UP001642464">
    <property type="component" value="Unassembled WGS sequence"/>
</dbReference>
<feature type="non-terminal residue" evidence="10">
    <location>
        <position position="227"/>
    </location>
</feature>
<protein>
    <recommendedName>
        <fullName evidence="1">non-specific serine/threonine protein kinase</fullName>
        <ecNumber evidence="1">2.7.11.1</ecNumber>
    </recommendedName>
</protein>
<keyword evidence="11" id="KW-1185">Reference proteome</keyword>
<dbReference type="GO" id="GO:0016301">
    <property type="term" value="F:kinase activity"/>
    <property type="evidence" value="ECO:0007669"/>
    <property type="project" value="UniProtKB-KW"/>
</dbReference>
<keyword evidence="3" id="KW-0808">Transferase</keyword>
<evidence type="ECO:0000256" key="3">
    <source>
        <dbReference type="ARBA" id="ARBA00022679"/>
    </source>
</evidence>
<evidence type="ECO:0000313" key="11">
    <source>
        <dbReference type="Proteomes" id="UP001642464"/>
    </source>
</evidence>
<evidence type="ECO:0000256" key="8">
    <source>
        <dbReference type="ARBA" id="ARBA00048679"/>
    </source>
</evidence>
<evidence type="ECO:0000256" key="2">
    <source>
        <dbReference type="ARBA" id="ARBA00022527"/>
    </source>
</evidence>
<keyword evidence="2" id="KW-0723">Serine/threonine-protein kinase</keyword>
<evidence type="ECO:0000313" key="10">
    <source>
        <dbReference type="EMBL" id="CAK9007407.1"/>
    </source>
</evidence>